<reference evidence="1" key="2">
    <citation type="journal article" date="2015" name="Fish Shellfish Immunol.">
        <title>Early steps in the European eel (Anguilla anguilla)-Vibrio vulnificus interaction in the gills: Role of the RtxA13 toxin.</title>
        <authorList>
            <person name="Callol A."/>
            <person name="Pajuelo D."/>
            <person name="Ebbesson L."/>
            <person name="Teles M."/>
            <person name="MacKenzie S."/>
            <person name="Amaro C."/>
        </authorList>
    </citation>
    <scope>NUCLEOTIDE SEQUENCE</scope>
</reference>
<name>A0A0E9XEM7_ANGAN</name>
<organism evidence="1">
    <name type="scientific">Anguilla anguilla</name>
    <name type="common">European freshwater eel</name>
    <name type="synonym">Muraena anguilla</name>
    <dbReference type="NCBI Taxonomy" id="7936"/>
    <lineage>
        <taxon>Eukaryota</taxon>
        <taxon>Metazoa</taxon>
        <taxon>Chordata</taxon>
        <taxon>Craniata</taxon>
        <taxon>Vertebrata</taxon>
        <taxon>Euteleostomi</taxon>
        <taxon>Actinopterygii</taxon>
        <taxon>Neopterygii</taxon>
        <taxon>Teleostei</taxon>
        <taxon>Anguilliformes</taxon>
        <taxon>Anguillidae</taxon>
        <taxon>Anguilla</taxon>
    </lineage>
</organism>
<accession>A0A0E9XEM7</accession>
<protein>
    <submittedName>
        <fullName evidence="1">Uncharacterized protein</fullName>
    </submittedName>
</protein>
<evidence type="ECO:0000313" key="1">
    <source>
        <dbReference type="EMBL" id="JAI00271.1"/>
    </source>
</evidence>
<sequence>MQSKLCMFLMISKSNLCAQKVQKKINSRVAMKFFLAFFFFNLSISRNYNYSVL</sequence>
<reference evidence="1" key="1">
    <citation type="submission" date="2014-11" db="EMBL/GenBank/DDBJ databases">
        <authorList>
            <person name="Amaro Gonzalez C."/>
        </authorList>
    </citation>
    <scope>NUCLEOTIDE SEQUENCE</scope>
</reference>
<dbReference type="AlphaFoldDB" id="A0A0E9XEM7"/>
<proteinExistence type="predicted"/>
<dbReference type="EMBL" id="GBXM01008307">
    <property type="protein sequence ID" value="JAI00271.1"/>
    <property type="molecule type" value="Transcribed_RNA"/>
</dbReference>